<dbReference type="Proteomes" id="UP000789920">
    <property type="component" value="Unassembled WGS sequence"/>
</dbReference>
<reference evidence="1" key="1">
    <citation type="submission" date="2021-06" db="EMBL/GenBank/DDBJ databases">
        <authorList>
            <person name="Kallberg Y."/>
            <person name="Tangrot J."/>
            <person name="Rosling A."/>
        </authorList>
    </citation>
    <scope>NUCLEOTIDE SEQUENCE</scope>
    <source>
        <strain evidence="1">MA461A</strain>
    </source>
</reference>
<evidence type="ECO:0000313" key="1">
    <source>
        <dbReference type="EMBL" id="CAG8747754.1"/>
    </source>
</evidence>
<organism evidence="1 2">
    <name type="scientific">Racocetra persica</name>
    <dbReference type="NCBI Taxonomy" id="160502"/>
    <lineage>
        <taxon>Eukaryota</taxon>
        <taxon>Fungi</taxon>
        <taxon>Fungi incertae sedis</taxon>
        <taxon>Mucoromycota</taxon>
        <taxon>Glomeromycotina</taxon>
        <taxon>Glomeromycetes</taxon>
        <taxon>Diversisporales</taxon>
        <taxon>Gigasporaceae</taxon>
        <taxon>Racocetra</taxon>
    </lineage>
</organism>
<evidence type="ECO:0000313" key="2">
    <source>
        <dbReference type="Proteomes" id="UP000789920"/>
    </source>
</evidence>
<feature type="non-terminal residue" evidence="1">
    <location>
        <position position="1"/>
    </location>
</feature>
<dbReference type="EMBL" id="CAJVQC010031182">
    <property type="protein sequence ID" value="CAG8747754.1"/>
    <property type="molecule type" value="Genomic_DNA"/>
</dbReference>
<gene>
    <name evidence="1" type="ORF">RPERSI_LOCUS13852</name>
</gene>
<name>A0ACA9QGL4_9GLOM</name>
<accession>A0ACA9QGL4</accession>
<sequence>QTITSKESEDIFRLNFAIDKYKKGQQYDVAFSIFKDLMKDQYYSNSNDESKIKIYNQATYYSALCYLYEHGVEQDKAYALDITDNLHNSEDVWDIYQELIEDDEIKLTALIKIASCYNKKIIQSESLAFKIALELYSKNKYKESYEIFSKLSSSKNDVIKFLATCFKASYYISGYNNIKKDKNHATMLLGASLK</sequence>
<comment type="caution">
    <text evidence="1">The sequence shown here is derived from an EMBL/GenBank/DDBJ whole genome shotgun (WGS) entry which is preliminary data.</text>
</comment>
<proteinExistence type="predicted"/>
<protein>
    <submittedName>
        <fullName evidence="1">7685_t:CDS:1</fullName>
    </submittedName>
</protein>
<keyword evidence="2" id="KW-1185">Reference proteome</keyword>